<protein>
    <submittedName>
        <fullName evidence="1">Uncharacterized protein</fullName>
    </submittedName>
</protein>
<evidence type="ECO:0000313" key="1">
    <source>
        <dbReference type="EMBL" id="MCB6184512.1"/>
    </source>
</evidence>
<organism evidence="1 2">
    <name type="scientific">Leeia speluncae</name>
    <dbReference type="NCBI Taxonomy" id="2884804"/>
    <lineage>
        <taxon>Bacteria</taxon>
        <taxon>Pseudomonadati</taxon>
        <taxon>Pseudomonadota</taxon>
        <taxon>Betaproteobacteria</taxon>
        <taxon>Neisseriales</taxon>
        <taxon>Leeiaceae</taxon>
        <taxon>Leeia</taxon>
    </lineage>
</organism>
<name>A0ABS8D8R0_9NEIS</name>
<sequence>MPAQQEPTSLDAYLNLLKQKGASTASLNQRKHFLRYLVSALEGCDRDDSVAYRHAVDSTLHKMATDETLNFFVSIAREFYPFWNEDLKTVAAMASGDGFALQPINLKVSASLEEIWFELCAAGWDKKEIPCLSDYLSRVEGKISSQDYTIRDYFLRCLMFLMRTQPLQSAVYRSGVNAILMLLPQENVRQAFLGLIREFYPFWQKMLLNETEVSPA</sequence>
<dbReference type="Proteomes" id="UP001165395">
    <property type="component" value="Unassembled WGS sequence"/>
</dbReference>
<dbReference type="RefSeq" id="WP_227181322.1">
    <property type="nucleotide sequence ID" value="NZ_JAJBZT010000007.1"/>
</dbReference>
<proteinExistence type="predicted"/>
<gene>
    <name evidence="1" type="ORF">LIN78_13265</name>
</gene>
<keyword evidence="2" id="KW-1185">Reference proteome</keyword>
<evidence type="ECO:0000313" key="2">
    <source>
        <dbReference type="Proteomes" id="UP001165395"/>
    </source>
</evidence>
<dbReference type="EMBL" id="JAJBZT010000007">
    <property type="protein sequence ID" value="MCB6184512.1"/>
    <property type="molecule type" value="Genomic_DNA"/>
</dbReference>
<reference evidence="1" key="1">
    <citation type="submission" date="2021-10" db="EMBL/GenBank/DDBJ databases">
        <title>The complete genome sequence of Leeia sp. TBRC 13508.</title>
        <authorList>
            <person name="Charoenyingcharoen P."/>
            <person name="Yukphan P."/>
        </authorList>
    </citation>
    <scope>NUCLEOTIDE SEQUENCE</scope>
    <source>
        <strain evidence="1">TBRC 13508</strain>
    </source>
</reference>
<comment type="caution">
    <text evidence="1">The sequence shown here is derived from an EMBL/GenBank/DDBJ whole genome shotgun (WGS) entry which is preliminary data.</text>
</comment>
<accession>A0ABS8D8R0</accession>